<proteinExistence type="predicted"/>
<dbReference type="EMBL" id="BGPR01029775">
    <property type="protein sequence ID" value="GBO01769.1"/>
    <property type="molecule type" value="Genomic_DNA"/>
</dbReference>
<sequence>MRSFHHNCGILTKFEGSLPKRNLPWHVNIKNRKRNKPHGRILVRKIVQWVHGESNPASRIKNKWRTMRYLTNISETRSTGITKITALAQISNTCRQQITNNNNNGVNNSAQRLTADQLAMRSRLQRD</sequence>
<dbReference type="Proteomes" id="UP000499080">
    <property type="component" value="Unassembled WGS sequence"/>
</dbReference>
<organism evidence="1 2">
    <name type="scientific">Araneus ventricosus</name>
    <name type="common">Orbweaver spider</name>
    <name type="synonym">Epeira ventricosa</name>
    <dbReference type="NCBI Taxonomy" id="182803"/>
    <lineage>
        <taxon>Eukaryota</taxon>
        <taxon>Metazoa</taxon>
        <taxon>Ecdysozoa</taxon>
        <taxon>Arthropoda</taxon>
        <taxon>Chelicerata</taxon>
        <taxon>Arachnida</taxon>
        <taxon>Araneae</taxon>
        <taxon>Araneomorphae</taxon>
        <taxon>Entelegynae</taxon>
        <taxon>Araneoidea</taxon>
        <taxon>Araneidae</taxon>
        <taxon>Araneus</taxon>
    </lineage>
</organism>
<evidence type="ECO:0000313" key="2">
    <source>
        <dbReference type="Proteomes" id="UP000499080"/>
    </source>
</evidence>
<comment type="caution">
    <text evidence="1">The sequence shown here is derived from an EMBL/GenBank/DDBJ whole genome shotgun (WGS) entry which is preliminary data.</text>
</comment>
<gene>
    <name evidence="1" type="ORF">AVEN_121947_1</name>
</gene>
<accession>A0A4Y2TMB6</accession>
<dbReference type="AlphaFoldDB" id="A0A4Y2TMB6"/>
<reference evidence="1 2" key="1">
    <citation type="journal article" date="2019" name="Sci. Rep.">
        <title>Orb-weaving spider Araneus ventricosus genome elucidates the spidroin gene catalogue.</title>
        <authorList>
            <person name="Kono N."/>
            <person name="Nakamura H."/>
            <person name="Ohtoshi R."/>
            <person name="Moran D.A.P."/>
            <person name="Shinohara A."/>
            <person name="Yoshida Y."/>
            <person name="Fujiwara M."/>
            <person name="Mori M."/>
            <person name="Tomita M."/>
            <person name="Arakawa K."/>
        </authorList>
    </citation>
    <scope>NUCLEOTIDE SEQUENCE [LARGE SCALE GENOMIC DNA]</scope>
</reference>
<keyword evidence="2" id="KW-1185">Reference proteome</keyword>
<protein>
    <submittedName>
        <fullName evidence="1">Uncharacterized protein</fullName>
    </submittedName>
</protein>
<name>A0A4Y2TMB6_ARAVE</name>
<evidence type="ECO:0000313" key="1">
    <source>
        <dbReference type="EMBL" id="GBO01769.1"/>
    </source>
</evidence>